<accession>A0A0F9D2G5</accession>
<organism evidence="2">
    <name type="scientific">marine sediment metagenome</name>
    <dbReference type="NCBI Taxonomy" id="412755"/>
    <lineage>
        <taxon>unclassified sequences</taxon>
        <taxon>metagenomes</taxon>
        <taxon>ecological metagenomes</taxon>
    </lineage>
</organism>
<dbReference type="Gene3D" id="3.60.9.10">
    <property type="entry name" value="Aldehyde ferredoxin oxidoreductase, N-terminal domain"/>
    <property type="match status" value="1"/>
</dbReference>
<feature type="non-terminal residue" evidence="2">
    <location>
        <position position="85"/>
    </location>
</feature>
<protein>
    <recommendedName>
        <fullName evidence="1">Aldehyde ferredoxin oxidoreductase N-terminal domain-containing protein</fullName>
    </recommendedName>
</protein>
<dbReference type="EMBL" id="LAZR01030671">
    <property type="protein sequence ID" value="KKL55903.1"/>
    <property type="molecule type" value="Genomic_DNA"/>
</dbReference>
<dbReference type="Pfam" id="PF02730">
    <property type="entry name" value="AFOR_N"/>
    <property type="match status" value="1"/>
</dbReference>
<dbReference type="PANTHER" id="PTHR30038:SF0">
    <property type="entry name" value="TUNGSTEN-CONTAINING ALDEHYDE FERREDOXIN OXIDOREDUCTASE"/>
    <property type="match status" value="1"/>
</dbReference>
<comment type="caution">
    <text evidence="2">The sequence shown here is derived from an EMBL/GenBank/DDBJ whole genome shotgun (WGS) entry which is preliminary data.</text>
</comment>
<dbReference type="GO" id="GO:0016625">
    <property type="term" value="F:oxidoreductase activity, acting on the aldehyde or oxo group of donors, iron-sulfur protein as acceptor"/>
    <property type="evidence" value="ECO:0007669"/>
    <property type="project" value="InterPro"/>
</dbReference>
<dbReference type="InterPro" id="IPR036503">
    <property type="entry name" value="Ald_Fedxn_OxRdtase_N_sf"/>
</dbReference>
<evidence type="ECO:0000259" key="1">
    <source>
        <dbReference type="SMART" id="SM00790"/>
    </source>
</evidence>
<dbReference type="GO" id="GO:0051536">
    <property type="term" value="F:iron-sulfur cluster binding"/>
    <property type="evidence" value="ECO:0007669"/>
    <property type="project" value="InterPro"/>
</dbReference>
<dbReference type="InterPro" id="IPR013983">
    <property type="entry name" value="Ald_Fedxn_OxRdtase_N"/>
</dbReference>
<proteinExistence type="predicted"/>
<name>A0A0F9D2G5_9ZZZZ</name>
<dbReference type="PANTHER" id="PTHR30038">
    <property type="entry name" value="ALDEHYDE FERREDOXIN OXIDOREDUCTASE"/>
    <property type="match status" value="1"/>
</dbReference>
<dbReference type="SUPFAM" id="SSF56228">
    <property type="entry name" value="Aldehyde ferredoxin oxidoreductase, N-terminal domain"/>
    <property type="match status" value="1"/>
</dbReference>
<dbReference type="SMART" id="SM00790">
    <property type="entry name" value="AFOR_N"/>
    <property type="match status" value="1"/>
</dbReference>
<evidence type="ECO:0000313" key="2">
    <source>
        <dbReference type="EMBL" id="KKL55903.1"/>
    </source>
</evidence>
<dbReference type="AlphaFoldDB" id="A0A0F9D2G5"/>
<feature type="domain" description="Aldehyde ferredoxin oxidoreductase N-terminal" evidence="1">
    <location>
        <begin position="4"/>
        <end position="85"/>
    </location>
</feature>
<gene>
    <name evidence="2" type="ORF">LCGC14_2250770</name>
</gene>
<dbReference type="InterPro" id="IPR051919">
    <property type="entry name" value="W-dependent_AOR"/>
</dbReference>
<sequence>MYGWKGKVLCVDLTEEKIAEKDLDPEIAKAYIGGRGLGIYYLTQWVDPKCDPLSPENILVMATGPLTGTGAPTGARYMVMCKSPL</sequence>
<reference evidence="2" key="1">
    <citation type="journal article" date="2015" name="Nature">
        <title>Complex archaea that bridge the gap between prokaryotes and eukaryotes.</title>
        <authorList>
            <person name="Spang A."/>
            <person name="Saw J.H."/>
            <person name="Jorgensen S.L."/>
            <person name="Zaremba-Niedzwiedzka K."/>
            <person name="Martijn J."/>
            <person name="Lind A.E."/>
            <person name="van Eijk R."/>
            <person name="Schleper C."/>
            <person name="Guy L."/>
            <person name="Ettema T.J."/>
        </authorList>
    </citation>
    <scope>NUCLEOTIDE SEQUENCE</scope>
</reference>